<dbReference type="EMBL" id="CP006670">
    <property type="protein sequence ID" value="EHR78589.2"/>
    <property type="molecule type" value="Genomic_DNA"/>
</dbReference>
<gene>
    <name evidence="2" type="ORF">OCC_05084</name>
</gene>
<dbReference type="HOGENOM" id="CLU_265712_0_0_2"/>
<keyword evidence="1" id="KW-1133">Transmembrane helix</keyword>
<feature type="transmembrane region" description="Helical" evidence="1">
    <location>
        <begin position="398"/>
        <end position="416"/>
    </location>
</feature>
<feature type="transmembrane region" description="Helical" evidence="1">
    <location>
        <begin position="144"/>
        <end position="162"/>
    </location>
</feature>
<organism evidence="2 3">
    <name type="scientific">Thermococcus litoralis (strain ATCC 51850 / DSM 5473 / JCM 8560 / NS-C)</name>
    <dbReference type="NCBI Taxonomy" id="523849"/>
    <lineage>
        <taxon>Archaea</taxon>
        <taxon>Methanobacteriati</taxon>
        <taxon>Methanobacteriota</taxon>
        <taxon>Thermococci</taxon>
        <taxon>Thermococcales</taxon>
        <taxon>Thermococcaceae</taxon>
        <taxon>Thermococcus</taxon>
    </lineage>
</organism>
<feature type="transmembrane region" description="Helical" evidence="1">
    <location>
        <begin position="192"/>
        <end position="208"/>
    </location>
</feature>
<feature type="transmembrane region" description="Helical" evidence="1">
    <location>
        <begin position="106"/>
        <end position="123"/>
    </location>
</feature>
<accession>H3ZN78</accession>
<feature type="transmembrane region" description="Helical" evidence="1">
    <location>
        <begin position="168"/>
        <end position="185"/>
    </location>
</feature>
<evidence type="ECO:0000313" key="3">
    <source>
        <dbReference type="Proteomes" id="UP000015502"/>
    </source>
</evidence>
<dbReference type="PaxDb" id="523849-OCC_05084"/>
<keyword evidence="1" id="KW-0472">Membrane</keyword>
<dbReference type="Gene3D" id="2.60.120.260">
    <property type="entry name" value="Galactose-binding domain-like"/>
    <property type="match status" value="2"/>
</dbReference>
<feature type="transmembrane region" description="Helical" evidence="1">
    <location>
        <begin position="214"/>
        <end position="230"/>
    </location>
</feature>
<feature type="transmembrane region" description="Helical" evidence="1">
    <location>
        <begin position="320"/>
        <end position="341"/>
    </location>
</feature>
<feature type="transmembrane region" description="Helical" evidence="1">
    <location>
        <begin position="242"/>
        <end position="262"/>
    </location>
</feature>
<dbReference type="Proteomes" id="UP000015502">
    <property type="component" value="Chromosome"/>
</dbReference>
<feature type="transmembrane region" description="Helical" evidence="1">
    <location>
        <begin position="12"/>
        <end position="38"/>
    </location>
</feature>
<evidence type="ECO:0000256" key="1">
    <source>
        <dbReference type="SAM" id="Phobius"/>
    </source>
</evidence>
<keyword evidence="3" id="KW-1185">Reference proteome</keyword>
<dbReference type="AlphaFoldDB" id="H3ZN78"/>
<feature type="transmembrane region" description="Helical" evidence="1">
    <location>
        <begin position="1191"/>
        <end position="1212"/>
    </location>
</feature>
<proteinExistence type="predicted"/>
<dbReference type="STRING" id="523849.OCC_05084"/>
<reference evidence="2 3" key="1">
    <citation type="journal article" date="2012" name="J. Bacteriol.">
        <title>Genome sequence of the model hyperthermophilic archaeon Thermococcus litoralis NS-C.</title>
        <authorList>
            <person name="Gardner A.F."/>
            <person name="Kumar S."/>
            <person name="Perler F.B."/>
        </authorList>
    </citation>
    <scope>NUCLEOTIDE SEQUENCE [LARGE SCALE GENOMIC DNA]</scope>
    <source>
        <strain evidence="3">ATCC 51850 / DSM 5473 / JCM 8560 / NS-C</strain>
    </source>
</reference>
<feature type="transmembrane region" description="Helical" evidence="1">
    <location>
        <begin position="428"/>
        <end position="446"/>
    </location>
</feature>
<protein>
    <submittedName>
        <fullName evidence="2">Uncharacterized protein</fullName>
    </submittedName>
</protein>
<name>H3ZN78_THELN</name>
<keyword evidence="1" id="KW-0812">Transmembrane</keyword>
<sequence length="1251" mass="146026">MGMVKRELKVQYPDLVLIILFLLLSLSIEQWFGGLFYIHQIDSSFYLNPTKRLTDVTYIWKDQNSLGYSMAEFNLIPFYAFQIGLLRTLEFIGFDSWRSLVYSQMIIYYLTVFMSFSFSYMFFKKIYELYNRKDITVKRYLVPAMVSIFYVINPHTISVVFWRYMSWSRFWFGAPLLGYIFIRYLETKHMKYILISALLFFTPLASGFSVVGFLLLYSLWAILGIVYNVLSQEHPFKTFRHLVTFIAMFTFQIMWILLPLYFSLTHTYQYAISLSSATPEDMLKYSSKFTTVINIFRLMGNHLLYSTYEDGYPYVWVESYLHGIPSVLILLFVIIIMLPLLTFKMAEKRKISAYLAIISIWTLLVIVMKGMAPPMQYIGKSLLKLNPAFFRHPYDRFISLYVILFGILLVFSFSELLSRVALTSKRVLSLFMLFMICIYAIGYPFFNGDIIPPQDRITLRGTEYDKLGNLTLEGSLLIMPFSLYREYSYNISGRINHPNAKSIAYAFVSSKPVYTTIRYASSEQDKIFLDYLYSYIISNNSVAFINMLIKFGFKYILLQKDFSSRYLNTDYATAAKKMTSFLLQLNRSKLIVPVLNTKDFTLFKIPTNNVTNRINVGRVSLLSEHSLFNIPPQSVNFVCFPHTYQHPLKLLSMSNIILLRESKPINIFTCVANSTFISPLSFSSQGWKKIAYGVEKIAYSDTTYFIPNSFNMSQFKERYEVLRMDFESPKEYAQRKTGVYTLSLSTDAISGNYSLNISTCTNKKRWSYVSSPEINVTPGEVLLVHTATKVYNLQRVHVAIAGYSNITHKWEYLEFAPPGTDGFTPWKSHIRILQVPENITKIKLVLNAGWVYNTTTDRCGYALFDDIWIYNITGSLPRTKLIGRIDIKESQNYHLIIRYFKNQKGGAIRVYLDGTPIYIRTKDQLNKFVWEDLGTFNLEKGEHKIVLENVRGFNAVNLFALIPENEYNKARKEAIELLQNKTIIYLFEAESDLYRENVEIIKDFNASNGEAIKFNQKGKAWQNVEIVKNSTYRLALKGNGTFNISIGDYKYVLTVNNSTFEYTPLFYLRNGEYKLEITPTSKDALLDVVWLYSTDKNETLEELFQTNETPATVQNYTKINPTLWKVKVNATKPFFLTFAESYDPLWEARVYKNGKLVEKVSPVPVYGVINGFWINQTGNLEIVLRYTPQDWFERGLIISLTTFILSVFYIFYDWRREKGDKWAKRLERKAKKFLDKLKQRIRFKNLRKLFM</sequence>
<dbReference type="KEGG" id="tlt:OCC_05084"/>
<feature type="transmembrane region" description="Helical" evidence="1">
    <location>
        <begin position="353"/>
        <end position="378"/>
    </location>
</feature>
<evidence type="ECO:0000313" key="2">
    <source>
        <dbReference type="EMBL" id="EHR78589.2"/>
    </source>
</evidence>